<dbReference type="Pfam" id="PF25508">
    <property type="entry name" value="TRPM2"/>
    <property type="match status" value="2"/>
</dbReference>
<feature type="transmembrane region" description="Helical" evidence="5">
    <location>
        <begin position="272"/>
        <end position="291"/>
    </location>
</feature>
<evidence type="ECO:0000256" key="5">
    <source>
        <dbReference type="SAM" id="Phobius"/>
    </source>
</evidence>
<evidence type="ECO:0000313" key="8">
    <source>
        <dbReference type="EMBL" id="CAF3944738.1"/>
    </source>
</evidence>
<dbReference type="InterPro" id="IPR057366">
    <property type="entry name" value="TRPM-like"/>
</dbReference>
<gene>
    <name evidence="7" type="ORF">OVA965_LOCUS21296</name>
    <name evidence="8" type="ORF">TMI583_LOCUS21921</name>
</gene>
<evidence type="ECO:0000256" key="2">
    <source>
        <dbReference type="ARBA" id="ARBA00022692"/>
    </source>
</evidence>
<dbReference type="InterPro" id="IPR050927">
    <property type="entry name" value="TRPM"/>
</dbReference>
<comment type="caution">
    <text evidence="7">The sequence shown here is derived from an EMBL/GenBank/DDBJ whole genome shotgun (WGS) entry which is preliminary data.</text>
</comment>
<evidence type="ECO:0000256" key="4">
    <source>
        <dbReference type="ARBA" id="ARBA00023136"/>
    </source>
</evidence>
<name>A0A8S2E949_9BILA</name>
<comment type="subcellular location">
    <subcellularLocation>
        <location evidence="1">Membrane</location>
        <topology evidence="1">Multi-pass membrane protein</topology>
    </subcellularLocation>
</comment>
<dbReference type="EMBL" id="CAJOBA010028238">
    <property type="protein sequence ID" value="CAF3944738.1"/>
    <property type="molecule type" value="Genomic_DNA"/>
</dbReference>
<proteinExistence type="predicted"/>
<evidence type="ECO:0000313" key="7">
    <source>
        <dbReference type="EMBL" id="CAF1144579.1"/>
    </source>
</evidence>
<feature type="domain" description="TRPM-like" evidence="6">
    <location>
        <begin position="21"/>
        <end position="175"/>
    </location>
</feature>
<reference evidence="7" key="1">
    <citation type="submission" date="2021-02" db="EMBL/GenBank/DDBJ databases">
        <authorList>
            <person name="Nowell W R."/>
        </authorList>
    </citation>
    <scope>NUCLEOTIDE SEQUENCE</scope>
</reference>
<protein>
    <recommendedName>
        <fullName evidence="6">TRPM-like domain-containing protein</fullName>
    </recommendedName>
</protein>
<dbReference type="GO" id="GO:0099604">
    <property type="term" value="F:ligand-gated calcium channel activity"/>
    <property type="evidence" value="ECO:0007669"/>
    <property type="project" value="TreeGrafter"/>
</dbReference>
<accession>A0A8S2E949</accession>
<dbReference type="AlphaFoldDB" id="A0A8S2E949"/>
<dbReference type="GO" id="GO:0005886">
    <property type="term" value="C:plasma membrane"/>
    <property type="evidence" value="ECO:0007669"/>
    <property type="project" value="TreeGrafter"/>
</dbReference>
<keyword evidence="4 5" id="KW-0472">Membrane</keyword>
<evidence type="ECO:0000259" key="6">
    <source>
        <dbReference type="Pfam" id="PF25508"/>
    </source>
</evidence>
<dbReference type="Proteomes" id="UP000677228">
    <property type="component" value="Unassembled WGS sequence"/>
</dbReference>
<evidence type="ECO:0000256" key="3">
    <source>
        <dbReference type="ARBA" id="ARBA00022989"/>
    </source>
</evidence>
<sequence>MAAYISRYQPSFQTELIPSKIFLKALEKNLPTFVHYFIKIGLPVHQMFFKSGIPQQNQYDILLTELYNERIIYGDDGIRENPLANVIQTDEYLRKKKIESTAGLNQVLRLLVGDYMKNLYSVPLADNVEPTTGNNAVHVTVPAEQHNETQLAIDTIYRDLFLWTIFNDYIDMAKFYRQIEPYNNTKETFLQEANYFKQYANDCLAPCHENEPKKADELTIRQIDLFGGVTCLQVAVDADDKRFVAQSCCVQAMTNIWCDKMHLDQTKKRSKLALLLGFLSLGLLAPAMVRFRELCKVLSNTFGNPLSL</sequence>
<dbReference type="Proteomes" id="UP000682733">
    <property type="component" value="Unassembled WGS sequence"/>
</dbReference>
<dbReference type="PANTHER" id="PTHR13800">
    <property type="entry name" value="TRANSIENT RECEPTOR POTENTIAL CATION CHANNEL, SUBFAMILY M, MEMBER 6"/>
    <property type="match status" value="1"/>
</dbReference>
<dbReference type="PANTHER" id="PTHR13800:SF12">
    <property type="entry name" value="TRANSIENT RECEPTOR POTENTIAL CATION CHANNEL SUBFAMILY M MEMBER-LIKE 2"/>
    <property type="match status" value="1"/>
</dbReference>
<keyword evidence="3 5" id="KW-1133">Transmembrane helix</keyword>
<keyword evidence="2 5" id="KW-0812">Transmembrane</keyword>
<evidence type="ECO:0000313" key="9">
    <source>
        <dbReference type="Proteomes" id="UP000677228"/>
    </source>
</evidence>
<organism evidence="7 9">
    <name type="scientific">Didymodactylos carnosus</name>
    <dbReference type="NCBI Taxonomy" id="1234261"/>
    <lineage>
        <taxon>Eukaryota</taxon>
        <taxon>Metazoa</taxon>
        <taxon>Spiralia</taxon>
        <taxon>Gnathifera</taxon>
        <taxon>Rotifera</taxon>
        <taxon>Eurotatoria</taxon>
        <taxon>Bdelloidea</taxon>
        <taxon>Philodinida</taxon>
        <taxon>Philodinidae</taxon>
        <taxon>Didymodactylos</taxon>
    </lineage>
</organism>
<dbReference type="EMBL" id="CAJNOK010011632">
    <property type="protein sequence ID" value="CAF1144579.1"/>
    <property type="molecule type" value="Genomic_DNA"/>
</dbReference>
<evidence type="ECO:0000256" key="1">
    <source>
        <dbReference type="ARBA" id="ARBA00004141"/>
    </source>
</evidence>
<feature type="domain" description="TRPM-like" evidence="6">
    <location>
        <begin position="181"/>
        <end position="246"/>
    </location>
</feature>